<protein>
    <recommendedName>
        <fullName evidence="3">Cytosolic protein</fullName>
    </recommendedName>
</protein>
<accession>A0A0S7Y5B7</accession>
<dbReference type="AlphaFoldDB" id="A0A0S7Y5B7"/>
<dbReference type="PATRIC" id="fig|1703775.3.peg.2649"/>
<proteinExistence type="predicted"/>
<dbReference type="Proteomes" id="UP000051861">
    <property type="component" value="Unassembled WGS sequence"/>
</dbReference>
<name>A0A0S7Y5B7_UNCSA</name>
<organism evidence="1 2">
    <name type="scientific">candidate division WOR-1 bacterium DG_54_3</name>
    <dbReference type="NCBI Taxonomy" id="1703775"/>
    <lineage>
        <taxon>Bacteria</taxon>
        <taxon>Bacillati</taxon>
        <taxon>Saganbacteria</taxon>
    </lineage>
</organism>
<reference evidence="1 2" key="1">
    <citation type="journal article" date="2015" name="Microbiome">
        <title>Genomic resolution of linkages in carbon, nitrogen, and sulfur cycling among widespread estuary sediment bacteria.</title>
        <authorList>
            <person name="Baker B.J."/>
            <person name="Lazar C.S."/>
            <person name="Teske A.P."/>
            <person name="Dick G.J."/>
        </authorList>
    </citation>
    <scope>NUCLEOTIDE SEQUENCE [LARGE SCALE GENOMIC DNA]</scope>
    <source>
        <strain evidence="1">DG_54_3</strain>
    </source>
</reference>
<gene>
    <name evidence="1" type="ORF">AMJ44_01650</name>
</gene>
<evidence type="ECO:0008006" key="3">
    <source>
        <dbReference type="Google" id="ProtNLM"/>
    </source>
</evidence>
<evidence type="ECO:0000313" key="1">
    <source>
        <dbReference type="EMBL" id="KPJ69888.1"/>
    </source>
</evidence>
<comment type="caution">
    <text evidence="1">The sequence shown here is derived from an EMBL/GenBank/DDBJ whole genome shotgun (WGS) entry which is preliminary data.</text>
</comment>
<dbReference type="EMBL" id="LIZX01000011">
    <property type="protein sequence ID" value="KPJ69888.1"/>
    <property type="molecule type" value="Genomic_DNA"/>
</dbReference>
<dbReference type="Pfam" id="PF19620">
    <property type="entry name" value="DUF6125"/>
    <property type="match status" value="1"/>
</dbReference>
<sequence>MKEIENLSKEELLEFLVDSAKNWLAHDGLWFRVVEEKYGLEAALELDRKAWEKFTVIEAQRIMKRLNMEPGGGILALVQALKFRLYALINVQEVREVSDTRCVFRMNRCRVQEARKRQGLPDFPCKPVGIVEYSEFAKTIDPRIKTTCLVCPPDLHPANVWCAWEFKLEA</sequence>
<evidence type="ECO:0000313" key="2">
    <source>
        <dbReference type="Proteomes" id="UP000051861"/>
    </source>
</evidence>